<feature type="region of interest" description="Disordered" evidence="1">
    <location>
        <begin position="1"/>
        <end position="156"/>
    </location>
</feature>
<evidence type="ECO:0000256" key="1">
    <source>
        <dbReference type="SAM" id="MobiDB-lite"/>
    </source>
</evidence>
<dbReference type="EMBL" id="CAUYUJ010006513">
    <property type="protein sequence ID" value="CAK0817598.1"/>
    <property type="molecule type" value="Genomic_DNA"/>
</dbReference>
<dbReference type="Proteomes" id="UP001189429">
    <property type="component" value="Unassembled WGS sequence"/>
</dbReference>
<accession>A0ABN9RLG3</accession>
<feature type="compositionally biased region" description="Pro residues" evidence="1">
    <location>
        <begin position="11"/>
        <end position="21"/>
    </location>
</feature>
<evidence type="ECO:0000313" key="2">
    <source>
        <dbReference type="EMBL" id="CAK0817598.1"/>
    </source>
</evidence>
<proteinExistence type="predicted"/>
<evidence type="ECO:0000313" key="3">
    <source>
        <dbReference type="Proteomes" id="UP001189429"/>
    </source>
</evidence>
<name>A0ABN9RLG3_9DINO</name>
<keyword evidence="3" id="KW-1185">Reference proteome</keyword>
<sequence>MEAAISVPSLPRAPPRTPPARFPSRSPAIPGEGAPALPLAYNLRQCSQERRRLGPEPRERRAARTACQPVTQTDLLGGNGRWRQRRAKEQWALERAEAERQRREREGLEAERKRRAEEREAVRRKQQEEDQQRQRASEEKRRRERLAQEERDRREEEERRLKEQLEHAEWLARQPKTCTTCTGSGKCLNCGGKGSYFTMFLAPSVSLDAMMDFGRAEQGCPECGGCAQNIRGAMVQGSGKCLNCEGVGMVTPVVEGDRRSLTRTNTHTSMRKTHTSLDLHMYSLRSPVAAESGRRSCLSQAEASRKSLFSQ</sequence>
<protein>
    <submittedName>
        <fullName evidence="2">Uncharacterized protein</fullName>
    </submittedName>
</protein>
<reference evidence="2" key="1">
    <citation type="submission" date="2023-10" db="EMBL/GenBank/DDBJ databases">
        <authorList>
            <person name="Chen Y."/>
            <person name="Shah S."/>
            <person name="Dougan E. K."/>
            <person name="Thang M."/>
            <person name="Chan C."/>
        </authorList>
    </citation>
    <scope>NUCLEOTIDE SEQUENCE [LARGE SCALE GENOMIC DNA]</scope>
</reference>
<organism evidence="2 3">
    <name type="scientific">Prorocentrum cordatum</name>
    <dbReference type="NCBI Taxonomy" id="2364126"/>
    <lineage>
        <taxon>Eukaryota</taxon>
        <taxon>Sar</taxon>
        <taxon>Alveolata</taxon>
        <taxon>Dinophyceae</taxon>
        <taxon>Prorocentrales</taxon>
        <taxon>Prorocentraceae</taxon>
        <taxon>Prorocentrum</taxon>
    </lineage>
</organism>
<feature type="compositionally biased region" description="Basic and acidic residues" evidence="1">
    <location>
        <begin position="87"/>
        <end position="156"/>
    </location>
</feature>
<comment type="caution">
    <text evidence="2">The sequence shown here is derived from an EMBL/GenBank/DDBJ whole genome shotgun (WGS) entry which is preliminary data.</text>
</comment>
<feature type="compositionally biased region" description="Basic and acidic residues" evidence="1">
    <location>
        <begin position="47"/>
        <end position="62"/>
    </location>
</feature>
<gene>
    <name evidence="2" type="ORF">PCOR1329_LOCUS20162</name>
</gene>